<comment type="caution">
    <text evidence="1">The sequence shown here is derived from an EMBL/GenBank/DDBJ whole genome shotgun (WGS) entry which is preliminary data.</text>
</comment>
<proteinExistence type="predicted"/>
<keyword evidence="2" id="KW-1185">Reference proteome</keyword>
<sequence length="70" mass="7725">MDDTAAAPRSRCWDGSPESDADRRFFDLRESGYTGWIDQDGYPVEDPFAHAGADAASWSPALLDDETDEV</sequence>
<reference evidence="1 2" key="1">
    <citation type="submission" date="2023-07" db="EMBL/GenBank/DDBJ databases">
        <title>Sequencing the genomes of 1000 actinobacteria strains.</title>
        <authorList>
            <person name="Klenk H.-P."/>
        </authorList>
    </citation>
    <scope>NUCLEOTIDE SEQUENCE [LARGE SCALE GENOMIC DNA]</scope>
    <source>
        <strain evidence="1 2">DSM 44710</strain>
    </source>
</reference>
<name>A0ABT9N193_9ACTN</name>
<accession>A0ABT9N193</accession>
<evidence type="ECO:0000313" key="2">
    <source>
        <dbReference type="Proteomes" id="UP001240984"/>
    </source>
</evidence>
<protein>
    <submittedName>
        <fullName evidence="1">Uncharacterized protein</fullName>
    </submittedName>
</protein>
<dbReference type="EMBL" id="JAUSRA010000001">
    <property type="protein sequence ID" value="MDP9797459.1"/>
    <property type="molecule type" value="Genomic_DNA"/>
</dbReference>
<gene>
    <name evidence="1" type="ORF">J2S43_005971</name>
</gene>
<evidence type="ECO:0000313" key="1">
    <source>
        <dbReference type="EMBL" id="MDP9797459.1"/>
    </source>
</evidence>
<dbReference type="Proteomes" id="UP001240984">
    <property type="component" value="Unassembled WGS sequence"/>
</dbReference>
<organism evidence="1 2">
    <name type="scientific">Catenuloplanes nepalensis</name>
    <dbReference type="NCBI Taxonomy" id="587533"/>
    <lineage>
        <taxon>Bacteria</taxon>
        <taxon>Bacillati</taxon>
        <taxon>Actinomycetota</taxon>
        <taxon>Actinomycetes</taxon>
        <taxon>Micromonosporales</taxon>
        <taxon>Micromonosporaceae</taxon>
        <taxon>Catenuloplanes</taxon>
    </lineage>
</organism>